<reference evidence="2" key="1">
    <citation type="journal article" date="2020" name="bioRxiv">
        <title>A rank-normalized archaeal taxonomy based on genome phylogeny resolves widespread incomplete and uneven classifications.</title>
        <authorList>
            <person name="Rinke C."/>
            <person name="Chuvochina M."/>
            <person name="Mussig A.J."/>
            <person name="Chaumeil P.-A."/>
            <person name="Waite D.W."/>
            <person name="Whitman W.B."/>
            <person name="Parks D.H."/>
            <person name="Hugenholtz P."/>
        </authorList>
    </citation>
    <scope>NUCLEOTIDE SEQUENCE</scope>
    <source>
        <strain evidence="2">UBA8849</strain>
    </source>
</reference>
<gene>
    <name evidence="2" type="ORF">HA335_05470</name>
</gene>
<evidence type="ECO:0000259" key="1">
    <source>
        <dbReference type="Pfam" id="PF20720"/>
    </source>
</evidence>
<comment type="caution">
    <text evidence="2">The sequence shown here is derived from an EMBL/GenBank/DDBJ whole genome shotgun (WGS) entry which is preliminary data.</text>
</comment>
<dbReference type="InterPro" id="IPR027417">
    <property type="entry name" value="P-loop_NTPase"/>
</dbReference>
<dbReference type="Proteomes" id="UP000645676">
    <property type="component" value="Unassembled WGS sequence"/>
</dbReference>
<evidence type="ECO:0000313" key="3">
    <source>
        <dbReference type="Proteomes" id="UP000645676"/>
    </source>
</evidence>
<proteinExistence type="predicted"/>
<dbReference type="EMBL" id="DUJR01000027">
    <property type="protein sequence ID" value="HII60000.1"/>
    <property type="molecule type" value="Genomic_DNA"/>
</dbReference>
<accession>A0A832SV09</accession>
<dbReference type="SUPFAM" id="SSF52540">
    <property type="entry name" value="P-loop containing nucleoside triphosphate hydrolases"/>
    <property type="match status" value="1"/>
</dbReference>
<dbReference type="Pfam" id="PF20720">
    <property type="entry name" value="nSTAND3"/>
    <property type="match status" value="1"/>
</dbReference>
<dbReference type="AlphaFoldDB" id="A0A832SV09"/>
<sequence>MEIKWYVKRGFEDNLIDALNTYGSACVLGLAGMGKTTIARYIYTKLRREGVKVVYLTSDEESKTIKF</sequence>
<dbReference type="RefSeq" id="WP_064496765.1">
    <property type="nucleotide sequence ID" value="NC_000909.1"/>
</dbReference>
<name>A0A832SV09_9EURY</name>
<dbReference type="Gene3D" id="3.40.50.300">
    <property type="entry name" value="P-loop containing nucleotide triphosphate hydrolases"/>
    <property type="match status" value="1"/>
</dbReference>
<dbReference type="InterPro" id="IPR049050">
    <property type="entry name" value="nSTAND3"/>
</dbReference>
<evidence type="ECO:0000313" key="2">
    <source>
        <dbReference type="EMBL" id="HII60000.1"/>
    </source>
</evidence>
<feature type="domain" description="Novel STAND NTPase 3" evidence="1">
    <location>
        <begin position="6"/>
        <end position="61"/>
    </location>
</feature>
<protein>
    <recommendedName>
        <fullName evidence="1">Novel STAND NTPase 3 domain-containing protein</fullName>
    </recommendedName>
</protein>
<organism evidence="2 3">
    <name type="scientific">Methanocaldococcus jannaschii</name>
    <dbReference type="NCBI Taxonomy" id="2190"/>
    <lineage>
        <taxon>Archaea</taxon>
        <taxon>Methanobacteriati</taxon>
        <taxon>Methanobacteriota</taxon>
        <taxon>Methanomada group</taxon>
        <taxon>Methanococci</taxon>
        <taxon>Methanococcales</taxon>
        <taxon>Methanocaldococcaceae</taxon>
        <taxon>Methanocaldococcus</taxon>
    </lineage>
</organism>